<dbReference type="InterPro" id="IPR052557">
    <property type="entry name" value="CAP/Cytokinesis_protein"/>
</dbReference>
<protein>
    <recommendedName>
        <fullName evidence="2">Transglutaminase-like domain-containing protein</fullName>
    </recommendedName>
</protein>
<organism evidence="3 5">
    <name type="scientific">Didymodactylos carnosus</name>
    <dbReference type="NCBI Taxonomy" id="1234261"/>
    <lineage>
        <taxon>Eukaryota</taxon>
        <taxon>Metazoa</taxon>
        <taxon>Spiralia</taxon>
        <taxon>Gnathifera</taxon>
        <taxon>Rotifera</taxon>
        <taxon>Eurotatoria</taxon>
        <taxon>Bdelloidea</taxon>
        <taxon>Philodinida</taxon>
        <taxon>Philodinidae</taxon>
        <taxon>Didymodactylos</taxon>
    </lineage>
</organism>
<proteinExistence type="predicted"/>
<dbReference type="OrthoDB" id="6129702at2759"/>
<name>A0A815ZTJ2_9BILA</name>
<dbReference type="Gene3D" id="3.10.620.30">
    <property type="match status" value="1"/>
</dbReference>
<dbReference type="Proteomes" id="UP000663829">
    <property type="component" value="Unassembled WGS sequence"/>
</dbReference>
<dbReference type="Pfam" id="PF01841">
    <property type="entry name" value="Transglut_core"/>
    <property type="match status" value="1"/>
</dbReference>
<reference evidence="3" key="1">
    <citation type="submission" date="2021-02" db="EMBL/GenBank/DDBJ databases">
        <authorList>
            <person name="Nowell W R."/>
        </authorList>
    </citation>
    <scope>NUCLEOTIDE SEQUENCE</scope>
</reference>
<comment type="caution">
    <text evidence="3">The sequence shown here is derived from an EMBL/GenBank/DDBJ whole genome shotgun (WGS) entry which is preliminary data.</text>
</comment>
<dbReference type="EMBL" id="CAJNOQ010032911">
    <property type="protein sequence ID" value="CAF1587457.1"/>
    <property type="molecule type" value="Genomic_DNA"/>
</dbReference>
<keyword evidence="5" id="KW-1185">Reference proteome</keyword>
<feature type="domain" description="Transglutaminase-like" evidence="2">
    <location>
        <begin position="328"/>
        <end position="395"/>
    </location>
</feature>
<accession>A0A815ZTJ2</accession>
<evidence type="ECO:0000259" key="2">
    <source>
        <dbReference type="SMART" id="SM00460"/>
    </source>
</evidence>
<dbReference type="SMART" id="SM00460">
    <property type="entry name" value="TGc"/>
    <property type="match status" value="1"/>
</dbReference>
<feature type="compositionally biased region" description="Polar residues" evidence="1">
    <location>
        <begin position="216"/>
        <end position="233"/>
    </location>
</feature>
<dbReference type="InterPro" id="IPR002931">
    <property type="entry name" value="Transglutaminase-like"/>
</dbReference>
<dbReference type="EMBL" id="CAJOBC010098995">
    <property type="protein sequence ID" value="CAF4457859.1"/>
    <property type="molecule type" value="Genomic_DNA"/>
</dbReference>
<evidence type="ECO:0000256" key="1">
    <source>
        <dbReference type="SAM" id="MobiDB-lite"/>
    </source>
</evidence>
<evidence type="ECO:0000313" key="3">
    <source>
        <dbReference type="EMBL" id="CAF1587457.1"/>
    </source>
</evidence>
<gene>
    <name evidence="3" type="ORF">GPM918_LOCUS41518</name>
    <name evidence="4" type="ORF">SRO942_LOCUS42584</name>
</gene>
<dbReference type="InterPro" id="IPR038765">
    <property type="entry name" value="Papain-like_cys_pep_sf"/>
</dbReference>
<sequence length="420" mass="48461">MLAGKTQIQITKTIVPSSEKQPDESSSSRKIVSNNRTDLYQKNDTGYKEHQRVNRTIYNRNIALSTTNHSHLSSLPYRKRNINRVRLDPIKQNRAMVINQQPKSSSHRNHVPHRSITRTRNLVKKERRLIPLSRDHSSTVNVSEPTENTKINVLSPTTKMNINYDETSSTTQINGKKVNGTTNQAESVVSLIGDSSSRSSINGYMQDQDKNNTFNEIKTRPINTPSLPTNSNEESGEIKCDSLDVNVFNSKFCQLKQNAIKNNFDRTTIEEWRHDTLEQLISSIKDFSLDKHPVDQTWIIFYWISQNIQYDIDSFFRHSIPSQNPKAIFNSKKSVCEGYATLFKTLCDSIQLQCVKISGYAKGYNYRQGGSFSRTNHAWNAVKIYQHWILLDSTWGTGHVYHRQFKKKLDLHYFSLVRIK</sequence>
<feature type="compositionally biased region" description="Polar residues" evidence="1">
    <location>
        <begin position="29"/>
        <end position="38"/>
    </location>
</feature>
<dbReference type="AlphaFoldDB" id="A0A815ZTJ2"/>
<dbReference type="GO" id="GO:0005737">
    <property type="term" value="C:cytoplasm"/>
    <property type="evidence" value="ECO:0007669"/>
    <property type="project" value="TreeGrafter"/>
</dbReference>
<evidence type="ECO:0000313" key="5">
    <source>
        <dbReference type="Proteomes" id="UP000663829"/>
    </source>
</evidence>
<feature type="compositionally biased region" description="Polar residues" evidence="1">
    <location>
        <begin position="1"/>
        <end position="15"/>
    </location>
</feature>
<dbReference type="PANTHER" id="PTHR46333:SF2">
    <property type="entry name" value="CYTOKINESIS PROTEIN 3"/>
    <property type="match status" value="1"/>
</dbReference>
<dbReference type="SUPFAM" id="SSF54001">
    <property type="entry name" value="Cysteine proteinases"/>
    <property type="match status" value="1"/>
</dbReference>
<feature type="region of interest" description="Disordered" evidence="1">
    <location>
        <begin position="216"/>
        <end position="235"/>
    </location>
</feature>
<dbReference type="Proteomes" id="UP000681722">
    <property type="component" value="Unassembled WGS sequence"/>
</dbReference>
<dbReference type="PANTHER" id="PTHR46333">
    <property type="entry name" value="CYTOKINESIS PROTEIN 3"/>
    <property type="match status" value="1"/>
</dbReference>
<evidence type="ECO:0000313" key="4">
    <source>
        <dbReference type="EMBL" id="CAF4457859.1"/>
    </source>
</evidence>
<feature type="region of interest" description="Disordered" evidence="1">
    <location>
        <begin position="1"/>
        <end position="46"/>
    </location>
</feature>